<dbReference type="AlphaFoldDB" id="E9GKT5"/>
<dbReference type="InterPro" id="IPR059089">
    <property type="entry name" value="Kazrin_N"/>
</dbReference>
<gene>
    <name evidence="3" type="ORF">DAPPUDRAFT_52106</name>
</gene>
<feature type="non-terminal residue" evidence="3">
    <location>
        <position position="117"/>
    </location>
</feature>
<dbReference type="eggNOG" id="KOG0249">
    <property type="taxonomic scope" value="Eukaryota"/>
</dbReference>
<dbReference type="PANTHER" id="PTHR12776:SF1">
    <property type="entry name" value="KAZRIN"/>
    <property type="match status" value="1"/>
</dbReference>
<keyword evidence="1" id="KW-0175">Coiled coil</keyword>
<accession>E9GKT5</accession>
<dbReference type="Pfam" id="PF25986">
    <property type="entry name" value="Kazrin"/>
    <property type="match status" value="1"/>
</dbReference>
<keyword evidence="4" id="KW-1185">Reference proteome</keyword>
<dbReference type="InParanoid" id="E9GKT5"/>
<evidence type="ECO:0000256" key="1">
    <source>
        <dbReference type="SAM" id="Coils"/>
    </source>
</evidence>
<dbReference type="EMBL" id="GL732550">
    <property type="protein sequence ID" value="EFX79912.1"/>
    <property type="molecule type" value="Genomic_DNA"/>
</dbReference>
<dbReference type="OrthoDB" id="6623496at2759"/>
<dbReference type="OMA" id="LHEIMIL"/>
<proteinExistence type="predicted"/>
<dbReference type="InterPro" id="IPR037614">
    <property type="entry name" value="Kazrin"/>
</dbReference>
<feature type="domain" description="Kazrin N-terminal" evidence="2">
    <location>
        <begin position="2"/>
        <end position="111"/>
    </location>
</feature>
<evidence type="ECO:0000313" key="4">
    <source>
        <dbReference type="Proteomes" id="UP000000305"/>
    </source>
</evidence>
<evidence type="ECO:0000313" key="3">
    <source>
        <dbReference type="EMBL" id="EFX79912.1"/>
    </source>
</evidence>
<sequence>VSALKADRKRLKAEKFDVLNQMKQLYATLEDKEKELREFIRAYEKRMRESESALRQLIQERNEAEREKWTILRHARDEAERCLAVTTQLTARDAKIDQLQEELAQVKKTRKSRPVGI</sequence>
<evidence type="ECO:0000259" key="2">
    <source>
        <dbReference type="Pfam" id="PF25986"/>
    </source>
</evidence>
<feature type="coiled-coil region" evidence="1">
    <location>
        <begin position="19"/>
        <end position="109"/>
    </location>
</feature>
<dbReference type="KEGG" id="dpx:DAPPUDRAFT_52106"/>
<protein>
    <recommendedName>
        <fullName evidence="2">Kazrin N-terminal domain-containing protein</fullName>
    </recommendedName>
</protein>
<dbReference type="PANTHER" id="PTHR12776">
    <property type="entry name" value="KAZRIN-RELATED"/>
    <property type="match status" value="1"/>
</dbReference>
<dbReference type="HOGENOM" id="CLU_109623_1_0_1"/>
<dbReference type="STRING" id="6669.E9GKT5"/>
<name>E9GKT5_DAPPU</name>
<dbReference type="Proteomes" id="UP000000305">
    <property type="component" value="Unassembled WGS sequence"/>
</dbReference>
<organism evidence="3 4">
    <name type="scientific">Daphnia pulex</name>
    <name type="common">Water flea</name>
    <dbReference type="NCBI Taxonomy" id="6669"/>
    <lineage>
        <taxon>Eukaryota</taxon>
        <taxon>Metazoa</taxon>
        <taxon>Ecdysozoa</taxon>
        <taxon>Arthropoda</taxon>
        <taxon>Crustacea</taxon>
        <taxon>Branchiopoda</taxon>
        <taxon>Diplostraca</taxon>
        <taxon>Cladocera</taxon>
        <taxon>Anomopoda</taxon>
        <taxon>Daphniidae</taxon>
        <taxon>Daphnia</taxon>
    </lineage>
</organism>
<reference evidence="3 4" key="1">
    <citation type="journal article" date="2011" name="Science">
        <title>The ecoresponsive genome of Daphnia pulex.</title>
        <authorList>
            <person name="Colbourne J.K."/>
            <person name="Pfrender M.E."/>
            <person name="Gilbert D."/>
            <person name="Thomas W.K."/>
            <person name="Tucker A."/>
            <person name="Oakley T.H."/>
            <person name="Tokishita S."/>
            <person name="Aerts A."/>
            <person name="Arnold G.J."/>
            <person name="Basu M.K."/>
            <person name="Bauer D.J."/>
            <person name="Caceres C.E."/>
            <person name="Carmel L."/>
            <person name="Casola C."/>
            <person name="Choi J.H."/>
            <person name="Detter J.C."/>
            <person name="Dong Q."/>
            <person name="Dusheyko S."/>
            <person name="Eads B.D."/>
            <person name="Frohlich T."/>
            <person name="Geiler-Samerotte K.A."/>
            <person name="Gerlach D."/>
            <person name="Hatcher P."/>
            <person name="Jogdeo S."/>
            <person name="Krijgsveld J."/>
            <person name="Kriventseva E.V."/>
            <person name="Kultz D."/>
            <person name="Laforsch C."/>
            <person name="Lindquist E."/>
            <person name="Lopez J."/>
            <person name="Manak J.R."/>
            <person name="Muller J."/>
            <person name="Pangilinan J."/>
            <person name="Patwardhan R.P."/>
            <person name="Pitluck S."/>
            <person name="Pritham E.J."/>
            <person name="Rechtsteiner A."/>
            <person name="Rho M."/>
            <person name="Rogozin I.B."/>
            <person name="Sakarya O."/>
            <person name="Salamov A."/>
            <person name="Schaack S."/>
            <person name="Shapiro H."/>
            <person name="Shiga Y."/>
            <person name="Skalitzky C."/>
            <person name="Smith Z."/>
            <person name="Souvorov A."/>
            <person name="Sung W."/>
            <person name="Tang Z."/>
            <person name="Tsuchiya D."/>
            <person name="Tu H."/>
            <person name="Vos H."/>
            <person name="Wang M."/>
            <person name="Wolf Y.I."/>
            <person name="Yamagata H."/>
            <person name="Yamada T."/>
            <person name="Ye Y."/>
            <person name="Shaw J.R."/>
            <person name="Andrews J."/>
            <person name="Crease T.J."/>
            <person name="Tang H."/>
            <person name="Lucas S.M."/>
            <person name="Robertson H.M."/>
            <person name="Bork P."/>
            <person name="Koonin E.V."/>
            <person name="Zdobnov E.M."/>
            <person name="Grigoriev I.V."/>
            <person name="Lynch M."/>
            <person name="Boore J.L."/>
        </authorList>
    </citation>
    <scope>NUCLEOTIDE SEQUENCE [LARGE SCALE GENOMIC DNA]</scope>
</reference>